<evidence type="ECO:0000313" key="2">
    <source>
        <dbReference type="Proteomes" id="UP001611075"/>
    </source>
</evidence>
<accession>A0ABW7SWG0</accession>
<proteinExistence type="predicted"/>
<dbReference type="InterPro" id="IPR006764">
    <property type="entry name" value="SAM_dep_MeTrfase_SAV2177_type"/>
</dbReference>
<reference evidence="1 2" key="1">
    <citation type="submission" date="2024-10" db="EMBL/GenBank/DDBJ databases">
        <title>The Natural Products Discovery Center: Release of the First 8490 Sequenced Strains for Exploring Actinobacteria Biosynthetic Diversity.</title>
        <authorList>
            <person name="Kalkreuter E."/>
            <person name="Kautsar S.A."/>
            <person name="Yang D."/>
            <person name="Bader C.D."/>
            <person name="Teijaro C.N."/>
            <person name="Fluegel L."/>
            <person name="Davis C.M."/>
            <person name="Simpson J.R."/>
            <person name="Lauterbach L."/>
            <person name="Steele A.D."/>
            <person name="Gui C."/>
            <person name="Meng S."/>
            <person name="Li G."/>
            <person name="Viehrig K."/>
            <person name="Ye F."/>
            <person name="Su P."/>
            <person name="Kiefer A.F."/>
            <person name="Nichols A."/>
            <person name="Cepeda A.J."/>
            <person name="Yan W."/>
            <person name="Fan B."/>
            <person name="Jiang Y."/>
            <person name="Adhikari A."/>
            <person name="Zheng C.-J."/>
            <person name="Schuster L."/>
            <person name="Cowan T.M."/>
            <person name="Smanski M.J."/>
            <person name="Chevrette M.G."/>
            <person name="De Carvalho L.P.S."/>
            <person name="Shen B."/>
        </authorList>
    </citation>
    <scope>NUCLEOTIDE SEQUENCE [LARGE SCALE GENOMIC DNA]</scope>
    <source>
        <strain evidence="1 2">NPDC021253</strain>
    </source>
</reference>
<comment type="caution">
    <text evidence="1">The sequence shown here is derived from an EMBL/GenBank/DDBJ whole genome shotgun (WGS) entry which is preliminary data.</text>
</comment>
<name>A0ABW7SWG0_9ACTN</name>
<organism evidence="1 2">
    <name type="scientific">Micromonospora rubida</name>
    <dbReference type="NCBI Taxonomy" id="2697657"/>
    <lineage>
        <taxon>Bacteria</taxon>
        <taxon>Bacillati</taxon>
        <taxon>Actinomycetota</taxon>
        <taxon>Actinomycetes</taxon>
        <taxon>Micromonosporales</taxon>
        <taxon>Micromonosporaceae</taxon>
        <taxon>Micromonospora</taxon>
    </lineage>
</organism>
<keyword evidence="1" id="KW-0489">Methyltransferase</keyword>
<sequence>MMKPSPWGPGAEKGRATPAGFYDALIGGEWNLPADRELAEKALQVIPTIKQGAITSRAFLRRAVRHFAQEGYDQFLDLGSGIPATGNVHEIAQINRPGARVVYVDNHAVAVMTGQQILRDNPDAISIMRDARNPETVLGDEELNKIIDLDRPVVLLAVALLHYLTDEDRPYEVMAQLRDRLAPGSVLVLTHGASESYATSQAQQVQAAFAASEAPKPVTRCHGEILKFFGDFEMMDPGLVWLPQWRPSPDDPQWFVSDPVRSGALAGAAIKR</sequence>
<dbReference type="EMBL" id="JBIRPU010000030">
    <property type="protein sequence ID" value="MFI0796627.1"/>
    <property type="molecule type" value="Genomic_DNA"/>
</dbReference>
<evidence type="ECO:0000313" key="1">
    <source>
        <dbReference type="EMBL" id="MFI0796627.1"/>
    </source>
</evidence>
<dbReference type="InterPro" id="IPR029063">
    <property type="entry name" value="SAM-dependent_MTases_sf"/>
</dbReference>
<gene>
    <name evidence="1" type="ORF">ACH4OY_28665</name>
</gene>
<dbReference type="RefSeq" id="WP_396684928.1">
    <property type="nucleotide sequence ID" value="NZ_JBIRPU010000030.1"/>
</dbReference>
<dbReference type="GO" id="GO:0008168">
    <property type="term" value="F:methyltransferase activity"/>
    <property type="evidence" value="ECO:0007669"/>
    <property type="project" value="UniProtKB-KW"/>
</dbReference>
<keyword evidence="1" id="KW-0808">Transferase</keyword>
<dbReference type="SUPFAM" id="SSF53335">
    <property type="entry name" value="S-adenosyl-L-methionine-dependent methyltransferases"/>
    <property type="match status" value="1"/>
</dbReference>
<dbReference type="EC" id="2.1.1.-" evidence="1"/>
<dbReference type="CDD" id="cd02440">
    <property type="entry name" value="AdoMet_MTases"/>
    <property type="match status" value="1"/>
</dbReference>
<keyword evidence="2" id="KW-1185">Reference proteome</keyword>
<dbReference type="Gene3D" id="3.40.50.150">
    <property type="entry name" value="Vaccinia Virus protein VP39"/>
    <property type="match status" value="1"/>
</dbReference>
<protein>
    <submittedName>
        <fullName evidence="1">SAM-dependent methyltransferase</fullName>
        <ecNumber evidence="1">2.1.1.-</ecNumber>
    </submittedName>
</protein>
<dbReference type="Pfam" id="PF04672">
    <property type="entry name" value="Methyltransf_19"/>
    <property type="match status" value="1"/>
</dbReference>
<dbReference type="Proteomes" id="UP001611075">
    <property type="component" value="Unassembled WGS sequence"/>
</dbReference>
<dbReference type="PIRSF" id="PIRSF017393">
    <property type="entry name" value="MTase_SAV2177"/>
    <property type="match status" value="1"/>
</dbReference>
<dbReference type="GO" id="GO:0032259">
    <property type="term" value="P:methylation"/>
    <property type="evidence" value="ECO:0007669"/>
    <property type="project" value="UniProtKB-KW"/>
</dbReference>